<dbReference type="SMART" id="SM00220">
    <property type="entry name" value="S_TKc"/>
    <property type="match status" value="1"/>
</dbReference>
<keyword evidence="3" id="KW-0418">Kinase</keyword>
<evidence type="ECO:0000256" key="1">
    <source>
        <dbReference type="ARBA" id="ARBA00022679"/>
    </source>
</evidence>
<dbReference type="CDD" id="cd14014">
    <property type="entry name" value="STKc_PknB_like"/>
    <property type="match status" value="1"/>
</dbReference>
<reference evidence="9 10" key="1">
    <citation type="journal article" date="2019" name="Int. J. Syst. Evol. Microbiol.">
        <title>The Global Catalogue of Microorganisms (GCM) 10K type strain sequencing project: providing services to taxonomists for standard genome sequencing and annotation.</title>
        <authorList>
            <consortium name="The Broad Institute Genomics Platform"/>
            <consortium name="The Broad Institute Genome Sequencing Center for Infectious Disease"/>
            <person name="Wu L."/>
            <person name="Ma J."/>
        </authorList>
    </citation>
    <scope>NUCLEOTIDE SEQUENCE [LARGE SCALE GENOMIC DNA]</scope>
    <source>
        <strain evidence="9 10">JCM 15421</strain>
    </source>
</reference>
<feature type="coiled-coil region" evidence="6">
    <location>
        <begin position="3"/>
        <end position="30"/>
    </location>
</feature>
<dbReference type="Pfam" id="PF00069">
    <property type="entry name" value="Pkinase"/>
    <property type="match status" value="1"/>
</dbReference>
<dbReference type="Pfam" id="PF13424">
    <property type="entry name" value="TPR_12"/>
    <property type="match status" value="1"/>
</dbReference>
<dbReference type="Gene3D" id="1.10.510.10">
    <property type="entry name" value="Transferase(Phosphotransferase) domain 1"/>
    <property type="match status" value="1"/>
</dbReference>
<dbReference type="SUPFAM" id="SSF48452">
    <property type="entry name" value="TPR-like"/>
    <property type="match status" value="1"/>
</dbReference>
<keyword evidence="10" id="KW-1185">Reference proteome</keyword>
<feature type="transmembrane region" description="Helical" evidence="7">
    <location>
        <begin position="370"/>
        <end position="391"/>
    </location>
</feature>
<dbReference type="SUPFAM" id="SSF56112">
    <property type="entry name" value="Protein kinase-like (PK-like)"/>
    <property type="match status" value="1"/>
</dbReference>
<evidence type="ECO:0000256" key="4">
    <source>
        <dbReference type="ARBA" id="ARBA00022840"/>
    </source>
</evidence>
<evidence type="ECO:0000259" key="8">
    <source>
        <dbReference type="PROSITE" id="PS50011"/>
    </source>
</evidence>
<dbReference type="PROSITE" id="PS00108">
    <property type="entry name" value="PROTEIN_KINASE_ST"/>
    <property type="match status" value="1"/>
</dbReference>
<feature type="binding site" evidence="5">
    <location>
        <position position="108"/>
    </location>
    <ligand>
        <name>ATP</name>
        <dbReference type="ChEBI" id="CHEBI:30616"/>
    </ligand>
</feature>
<organism evidence="9 10">
    <name type="scientific">Dokdonella soli</name>
    <dbReference type="NCBI Taxonomy" id="529810"/>
    <lineage>
        <taxon>Bacteria</taxon>
        <taxon>Pseudomonadati</taxon>
        <taxon>Pseudomonadota</taxon>
        <taxon>Gammaproteobacteria</taxon>
        <taxon>Lysobacterales</taxon>
        <taxon>Rhodanobacteraceae</taxon>
        <taxon>Dokdonella</taxon>
    </lineage>
</organism>
<keyword evidence="6" id="KW-0175">Coiled coil</keyword>
<dbReference type="InterPro" id="IPR011990">
    <property type="entry name" value="TPR-like_helical_dom_sf"/>
</dbReference>
<dbReference type="EMBL" id="BAAAEU010000028">
    <property type="protein sequence ID" value="GAA0724347.1"/>
    <property type="molecule type" value="Genomic_DNA"/>
</dbReference>
<evidence type="ECO:0000256" key="5">
    <source>
        <dbReference type="PROSITE-ProRule" id="PRU10141"/>
    </source>
</evidence>
<evidence type="ECO:0000313" key="9">
    <source>
        <dbReference type="EMBL" id="GAA0724347.1"/>
    </source>
</evidence>
<evidence type="ECO:0000256" key="2">
    <source>
        <dbReference type="ARBA" id="ARBA00022741"/>
    </source>
</evidence>
<protein>
    <recommendedName>
        <fullName evidence="8">Protein kinase domain-containing protein</fullName>
    </recommendedName>
</protein>
<evidence type="ECO:0000256" key="7">
    <source>
        <dbReference type="SAM" id="Phobius"/>
    </source>
</evidence>
<dbReference type="InterPro" id="IPR017441">
    <property type="entry name" value="Protein_kinase_ATP_BS"/>
</dbReference>
<dbReference type="Proteomes" id="UP001501523">
    <property type="component" value="Unassembled WGS sequence"/>
</dbReference>
<dbReference type="PROSITE" id="PS50011">
    <property type="entry name" value="PROTEIN_KINASE_DOM"/>
    <property type="match status" value="1"/>
</dbReference>
<accession>A0ABN1IZH7</accession>
<keyword evidence="7" id="KW-1133">Transmembrane helix</keyword>
<feature type="domain" description="Protein kinase" evidence="8">
    <location>
        <begin position="77"/>
        <end position="346"/>
    </location>
</feature>
<evidence type="ECO:0000256" key="3">
    <source>
        <dbReference type="ARBA" id="ARBA00022777"/>
    </source>
</evidence>
<dbReference type="PANTHER" id="PTHR43289:SF34">
    <property type="entry name" value="SERINE_THREONINE-PROTEIN KINASE YBDM-RELATED"/>
    <property type="match status" value="1"/>
</dbReference>
<comment type="caution">
    <text evidence="9">The sequence shown here is derived from an EMBL/GenBank/DDBJ whole genome shotgun (WGS) entry which is preliminary data.</text>
</comment>
<dbReference type="PANTHER" id="PTHR43289">
    <property type="entry name" value="MITOGEN-ACTIVATED PROTEIN KINASE KINASE KINASE 20-RELATED"/>
    <property type="match status" value="1"/>
</dbReference>
<keyword evidence="4 5" id="KW-0067">ATP-binding</keyword>
<keyword evidence="7" id="KW-0812">Transmembrane</keyword>
<dbReference type="InterPro" id="IPR008271">
    <property type="entry name" value="Ser/Thr_kinase_AS"/>
</dbReference>
<proteinExistence type="predicted"/>
<dbReference type="Gene3D" id="3.30.200.20">
    <property type="entry name" value="Phosphorylase Kinase, domain 1"/>
    <property type="match status" value="1"/>
</dbReference>
<keyword evidence="2 5" id="KW-0547">Nucleotide-binding</keyword>
<dbReference type="Gene3D" id="1.25.40.10">
    <property type="entry name" value="Tetratricopeptide repeat domain"/>
    <property type="match status" value="1"/>
</dbReference>
<gene>
    <name evidence="9" type="ORF">GCM10009105_37080</name>
</gene>
<dbReference type="PROSITE" id="PS00107">
    <property type="entry name" value="PROTEIN_KINASE_ATP"/>
    <property type="match status" value="1"/>
</dbReference>
<keyword evidence="1" id="KW-0808">Transferase</keyword>
<evidence type="ECO:0000256" key="6">
    <source>
        <dbReference type="SAM" id="Coils"/>
    </source>
</evidence>
<dbReference type="InterPro" id="IPR011009">
    <property type="entry name" value="Kinase-like_dom_sf"/>
</dbReference>
<dbReference type="InterPro" id="IPR000719">
    <property type="entry name" value="Prot_kinase_dom"/>
</dbReference>
<name>A0ABN1IZH7_9GAMM</name>
<keyword evidence="7" id="KW-0472">Membrane</keyword>
<sequence length="894" mass="96247">MGVQRESDAAQELERRLDELLELDADARTARLAELAAHDPDAARRLASWLVGIENSAGFLEPAASPPPAADQLAGTWRLLRPLGRGGMGEVWLAERADGAFRRQVAIKFIRADRPGLGERLTQERELLARLEHPHIARLLDGGVDADGRPFLATEFVDGVALDRWCRERTPSLEARLAVFRQVAAAVAYAHANLVVHRDLKPANVLVDAQDNAKLLDFGIAKLLDAHAGETTQHALTPNAAAPEQLTGAPITTRTDVHALGALLYLLLCGRMPLDAHDLPLADLVRRICEEMPPATGTLPDEAGGVPARERSRDLDAIALKALAKAPEQRYASVDALLVDLDNAAASRPVGARSAGFGYRARRFLRRNRIAVGVGSAFTAALLLGALGIVWQARVAVRERDSALYLAERNDAARDFLVRLLSEKKGDAPLQPREMIARAATALEQAPSMRGDVLAMMSSVLGELELERRDYAEAERTFRRLADKPAAEPDETTIDAMCQLGATQIAQDKLEDARRWLDRGVVAARRLQGSQRVTLGRCLSYAGMRSRDPVELEQSLALSREAVDVIDHVGGGYPSRQSALHNNYANVLAFAGRPREAIIEFRRALDLLTDAGRGRSADYSTAQGNLASAMADAGLTQAAEHEYAQAIALRREASGESIGLAQQEISQASVLLELGRADDALRVLDDAQAILDAHADPPGLRFAQLHLRRAGAYADLGLRENAEREFKQTEALYAKVLSPRSKAHLNVPLGRAAMWMRGARDDADLDRAAAAIGQAVAQERADAPMSARTLRSRAELALYRDAAAAAAADAQLARARDAADLDPAAWQLALDDALLGEAMRQQGRGSEARTLLDSAAARLDAALGAGHWRSAQAHAWAQAAGGATPAQRDNASGS</sequence>
<evidence type="ECO:0000313" key="10">
    <source>
        <dbReference type="Proteomes" id="UP001501523"/>
    </source>
</evidence>